<dbReference type="Pfam" id="PF13976">
    <property type="entry name" value="gag_pre-integrs"/>
    <property type="match status" value="1"/>
</dbReference>
<gene>
    <name evidence="2" type="ORF">CR513_47468</name>
</gene>
<dbReference type="InterPro" id="IPR039537">
    <property type="entry name" value="Retrotran_Ty1/copia-like"/>
</dbReference>
<comment type="caution">
    <text evidence="2">The sequence shown here is derived from an EMBL/GenBank/DDBJ whole genome shotgun (WGS) entry which is preliminary data.</text>
</comment>
<dbReference type="OrthoDB" id="1380361at2759"/>
<dbReference type="Proteomes" id="UP000257109">
    <property type="component" value="Unassembled WGS sequence"/>
</dbReference>
<organism evidence="2 3">
    <name type="scientific">Mucuna pruriens</name>
    <name type="common">Velvet bean</name>
    <name type="synonym">Dolichos pruriens</name>
    <dbReference type="NCBI Taxonomy" id="157652"/>
    <lineage>
        <taxon>Eukaryota</taxon>
        <taxon>Viridiplantae</taxon>
        <taxon>Streptophyta</taxon>
        <taxon>Embryophyta</taxon>
        <taxon>Tracheophyta</taxon>
        <taxon>Spermatophyta</taxon>
        <taxon>Magnoliopsida</taxon>
        <taxon>eudicotyledons</taxon>
        <taxon>Gunneridae</taxon>
        <taxon>Pentapetalae</taxon>
        <taxon>rosids</taxon>
        <taxon>fabids</taxon>
        <taxon>Fabales</taxon>
        <taxon>Fabaceae</taxon>
        <taxon>Papilionoideae</taxon>
        <taxon>50 kb inversion clade</taxon>
        <taxon>NPAAA clade</taxon>
        <taxon>indigoferoid/millettioid clade</taxon>
        <taxon>Phaseoleae</taxon>
        <taxon>Mucuna</taxon>
    </lineage>
</organism>
<sequence>MVEKSLESTRVGGFNDEEIQKLKSMLGTFEKPTYSPTRSCSLALSSTPLCMNVSSCVTSWGIMVANGFVATVAGVGDIYISPTIILKDVLHVPKLSANLVFIKKLTNDLNCYAMFFPSYCVLQEQGSGNEIELAKGRNGLYHLEAQKFKKKNLSFSLLSSSNKDVVWLHHLHLGHPSFHIPKLMFPQLFQGLDVSKFHCDVCELAKHTRVPFPSSNKRSVHPFDLVHNDVWEPSAIPSISRARSISRAQWFLSLIDDALE</sequence>
<dbReference type="AlphaFoldDB" id="A0A371F3U6"/>
<dbReference type="InterPro" id="IPR025724">
    <property type="entry name" value="GAG-pre-integrase_dom"/>
</dbReference>
<evidence type="ECO:0000313" key="2">
    <source>
        <dbReference type="EMBL" id="RDX72977.1"/>
    </source>
</evidence>
<evidence type="ECO:0000313" key="3">
    <source>
        <dbReference type="Proteomes" id="UP000257109"/>
    </source>
</evidence>
<accession>A0A371F3U6</accession>
<keyword evidence="3" id="KW-1185">Reference proteome</keyword>
<dbReference type="PANTHER" id="PTHR42648">
    <property type="entry name" value="TRANSPOSASE, PUTATIVE-RELATED"/>
    <property type="match status" value="1"/>
</dbReference>
<evidence type="ECO:0000259" key="1">
    <source>
        <dbReference type="Pfam" id="PF13976"/>
    </source>
</evidence>
<reference evidence="2" key="1">
    <citation type="submission" date="2018-05" db="EMBL/GenBank/DDBJ databases">
        <title>Draft genome of Mucuna pruriens seed.</title>
        <authorList>
            <person name="Nnadi N.E."/>
            <person name="Vos R."/>
            <person name="Hasami M.H."/>
            <person name="Devisetty U.K."/>
            <person name="Aguiy J.C."/>
        </authorList>
    </citation>
    <scope>NUCLEOTIDE SEQUENCE [LARGE SCALE GENOMIC DNA]</scope>
    <source>
        <strain evidence="2">JCA_2017</strain>
    </source>
</reference>
<feature type="non-terminal residue" evidence="2">
    <location>
        <position position="1"/>
    </location>
</feature>
<protein>
    <recommendedName>
        <fullName evidence="1">GAG-pre-integrase domain-containing protein</fullName>
    </recommendedName>
</protein>
<dbReference type="PANTHER" id="PTHR42648:SF22">
    <property type="entry name" value="REVERSE TRANSCRIPTASE TY1_COPIA-TYPE DOMAIN-CONTAINING PROTEIN"/>
    <property type="match status" value="1"/>
</dbReference>
<dbReference type="EMBL" id="QJKJ01010695">
    <property type="protein sequence ID" value="RDX72977.1"/>
    <property type="molecule type" value="Genomic_DNA"/>
</dbReference>
<feature type="domain" description="GAG-pre-integrase" evidence="1">
    <location>
        <begin position="139"/>
        <end position="207"/>
    </location>
</feature>
<name>A0A371F3U6_MUCPR</name>
<proteinExistence type="predicted"/>